<evidence type="ECO:0000259" key="1">
    <source>
        <dbReference type="PROSITE" id="PS50404"/>
    </source>
</evidence>
<dbReference type="Proteomes" id="UP000049222">
    <property type="component" value="Unassembled WGS sequence"/>
</dbReference>
<dbReference type="RefSeq" id="WP_055086838.1">
    <property type="nucleotide sequence ID" value="NZ_CXSU01000012.1"/>
</dbReference>
<evidence type="ECO:0000259" key="2">
    <source>
        <dbReference type="PROSITE" id="PS50405"/>
    </source>
</evidence>
<dbReference type="CDD" id="cd03188">
    <property type="entry name" value="GST_C_Beta"/>
    <property type="match status" value="1"/>
</dbReference>
<dbReference type="InterPro" id="IPR040079">
    <property type="entry name" value="Glutathione_S-Trfase"/>
</dbReference>
<dbReference type="Gene3D" id="1.20.1050.10">
    <property type="match status" value="1"/>
</dbReference>
<dbReference type="OrthoDB" id="7583243at2"/>
<dbReference type="PANTHER" id="PTHR44051">
    <property type="entry name" value="GLUTATHIONE S-TRANSFERASE-RELATED"/>
    <property type="match status" value="1"/>
</dbReference>
<protein>
    <submittedName>
        <fullName evidence="3">Glutathione S-transferase GST-6.0</fullName>
        <ecNumber evidence="3">2.5.1.18</ecNumber>
    </submittedName>
</protein>
<dbReference type="EMBL" id="CXSU01000012">
    <property type="protein sequence ID" value="CTQ51090.1"/>
    <property type="molecule type" value="Genomic_DNA"/>
</dbReference>
<dbReference type="EC" id="2.5.1.18" evidence="3"/>
<reference evidence="3 4" key="1">
    <citation type="submission" date="2015-07" db="EMBL/GenBank/DDBJ databases">
        <authorList>
            <person name="Noorani M."/>
        </authorList>
    </citation>
    <scope>NUCLEOTIDE SEQUENCE [LARGE SCALE GENOMIC DNA]</scope>
    <source>
        <strain evidence="3 4">CECT 7802</strain>
    </source>
</reference>
<dbReference type="GO" id="GO:0004364">
    <property type="term" value="F:glutathione transferase activity"/>
    <property type="evidence" value="ECO:0007669"/>
    <property type="project" value="UniProtKB-EC"/>
</dbReference>
<keyword evidence="4" id="KW-1185">Reference proteome</keyword>
<feature type="domain" description="GST N-terminal" evidence="1">
    <location>
        <begin position="1"/>
        <end position="81"/>
    </location>
</feature>
<keyword evidence="3" id="KW-0808">Transferase</keyword>
<dbReference type="Pfam" id="PF14497">
    <property type="entry name" value="GST_C_3"/>
    <property type="match status" value="1"/>
</dbReference>
<dbReference type="SUPFAM" id="SSF52833">
    <property type="entry name" value="Thioredoxin-like"/>
    <property type="match status" value="1"/>
</dbReference>
<dbReference type="SFLD" id="SFLDG00358">
    <property type="entry name" value="Main_(cytGST)"/>
    <property type="match status" value="1"/>
</dbReference>
<dbReference type="PROSITE" id="PS50404">
    <property type="entry name" value="GST_NTER"/>
    <property type="match status" value="1"/>
</dbReference>
<dbReference type="Gene3D" id="3.40.30.10">
    <property type="entry name" value="Glutaredoxin"/>
    <property type="match status" value="1"/>
</dbReference>
<proteinExistence type="predicted"/>
<evidence type="ECO:0000313" key="3">
    <source>
        <dbReference type="EMBL" id="CTQ51090.1"/>
    </source>
</evidence>
<name>A0A0M6YMC7_9RHOB</name>
<accession>A0A0M6YMC7</accession>
<feature type="domain" description="GST C-terminal" evidence="2">
    <location>
        <begin position="84"/>
        <end position="203"/>
    </location>
</feature>
<gene>
    <name evidence="3" type="primary">gstB</name>
    <name evidence="3" type="ORF">JDO7802_03128</name>
</gene>
<dbReference type="AlphaFoldDB" id="A0A0M6YMC7"/>
<dbReference type="SFLD" id="SFLDS00019">
    <property type="entry name" value="Glutathione_Transferase_(cytos"/>
    <property type="match status" value="1"/>
</dbReference>
<evidence type="ECO:0000313" key="4">
    <source>
        <dbReference type="Proteomes" id="UP000049222"/>
    </source>
</evidence>
<dbReference type="InterPro" id="IPR036282">
    <property type="entry name" value="Glutathione-S-Trfase_C_sf"/>
</dbReference>
<dbReference type="InterPro" id="IPR004045">
    <property type="entry name" value="Glutathione_S-Trfase_N"/>
</dbReference>
<dbReference type="InterPro" id="IPR010987">
    <property type="entry name" value="Glutathione-S-Trfase_C-like"/>
</dbReference>
<dbReference type="CDD" id="cd03057">
    <property type="entry name" value="GST_N_Beta"/>
    <property type="match status" value="1"/>
</dbReference>
<dbReference type="PANTHER" id="PTHR44051:SF8">
    <property type="entry name" value="GLUTATHIONE S-TRANSFERASE GSTA"/>
    <property type="match status" value="1"/>
</dbReference>
<dbReference type="InterPro" id="IPR004046">
    <property type="entry name" value="GST_C"/>
</dbReference>
<dbReference type="SUPFAM" id="SSF47616">
    <property type="entry name" value="GST C-terminal domain-like"/>
    <property type="match status" value="1"/>
</dbReference>
<sequence>MTLTLHLASGTIAMCVHAALEETGLAHDLAWVDFGAGAQTQAPYLAVNPKGRVPALVIDGTVVTEAPALMDWIAATTGQLMPGDPLAAARVREMMGYLSSTVHVNHAHKMRGHRWTDDAGAQAALRAKVTANMTDCAEYLESRLQGDFVEAELSVADLYLWNVTRWMPGDGVAMDDFPRLRAHHDRIAARPAVGRVTTLHEGR</sequence>
<dbReference type="SFLD" id="SFLDG01150">
    <property type="entry name" value="Main.1:_Beta-like"/>
    <property type="match status" value="1"/>
</dbReference>
<dbReference type="PROSITE" id="PS50405">
    <property type="entry name" value="GST_CTER"/>
    <property type="match status" value="1"/>
</dbReference>
<dbReference type="STRING" id="420998.JDO7802_03128"/>
<organism evidence="3 4">
    <name type="scientific">Jannaschia donghaensis</name>
    <dbReference type="NCBI Taxonomy" id="420998"/>
    <lineage>
        <taxon>Bacteria</taxon>
        <taxon>Pseudomonadati</taxon>
        <taxon>Pseudomonadota</taxon>
        <taxon>Alphaproteobacteria</taxon>
        <taxon>Rhodobacterales</taxon>
        <taxon>Roseobacteraceae</taxon>
        <taxon>Jannaschia</taxon>
    </lineage>
</organism>
<dbReference type="Pfam" id="PF13409">
    <property type="entry name" value="GST_N_2"/>
    <property type="match status" value="1"/>
</dbReference>
<dbReference type="InterPro" id="IPR036249">
    <property type="entry name" value="Thioredoxin-like_sf"/>
</dbReference>